<keyword evidence="2" id="KW-1185">Reference proteome</keyword>
<gene>
    <name evidence="1" type="ORF">DKK70_05845</name>
</gene>
<dbReference type="EMBL" id="QGLR01000009">
    <property type="protein sequence ID" value="PXZ07373.1"/>
    <property type="molecule type" value="Genomic_DNA"/>
</dbReference>
<dbReference type="Proteomes" id="UP000247932">
    <property type="component" value="Unassembled WGS sequence"/>
</dbReference>
<evidence type="ECO:0000313" key="2">
    <source>
        <dbReference type="Proteomes" id="UP000247932"/>
    </source>
</evidence>
<organism evidence="1 2">
    <name type="scientific">Gilliamella apicola</name>
    <dbReference type="NCBI Taxonomy" id="1196095"/>
    <lineage>
        <taxon>Bacteria</taxon>
        <taxon>Pseudomonadati</taxon>
        <taxon>Pseudomonadota</taxon>
        <taxon>Gammaproteobacteria</taxon>
        <taxon>Orbales</taxon>
        <taxon>Orbaceae</taxon>
        <taxon>Gilliamella</taxon>
    </lineage>
</organism>
<dbReference type="AlphaFoldDB" id="A0A2V4E498"/>
<name>A0A2V4E498_9GAMM</name>
<reference evidence="1 2" key="1">
    <citation type="submission" date="2018-05" db="EMBL/GenBank/DDBJ databases">
        <title>Reference genomes for bee gut microbiota database.</title>
        <authorList>
            <person name="Ellegaard K.M."/>
        </authorList>
    </citation>
    <scope>NUCLEOTIDE SEQUENCE [LARGE SCALE GENOMIC DNA]</scope>
    <source>
        <strain evidence="1 2">ESL0182</strain>
    </source>
</reference>
<accession>A0A2V4E498</accession>
<comment type="caution">
    <text evidence="1">The sequence shown here is derived from an EMBL/GenBank/DDBJ whole genome shotgun (WGS) entry which is preliminary data.</text>
</comment>
<proteinExistence type="predicted"/>
<protein>
    <submittedName>
        <fullName evidence="1">Uncharacterized protein</fullName>
    </submittedName>
</protein>
<sequence length="512" mass="55926">MNYNFKSTIWITYNSTSLKLSSQTLYFAKIYCLSKLHEIARVLSQSLQCSFLSGQLLLGLMFVLPLITSYSSLALTSKTSNIINGRAPYLTFDGGRSQATNIDELLGISLSDGSIFTPATPNSRDDPIVLPVAGQSFADIGMLVPTNTDSITLGSLIGSPYNYWGDDDGDGQGGNGITVTGSLSLSIVDKNNQPVGRNEVLTVCNAPYKLTLSSTEGTLTTRYGVPNESHFSASNVSYYINPKAAPVICFAKPNMRYGGTNYYPHQHSGPATIWNPDKGFLVQSVTPSSYGSNFPTTGANGLYFDLEIAGVAQPLTWKEVSPNGDIKATMTNSTNTSVRVTLKGPAVTDSAQWGSSNPDSIGKPSFPQVFELVGLDNNNNEVVKYGFVLKQWFATRGDRINTDKFSYTNTSSWCTKIGYRFPMVKDLTNAVKGNISGATPASTNDNYQRHIGAGFFTEWGSLVDYLNFNGHDFYYWVDNGTNQNDQYVVSFRGSIVLINAIWQKWHGICVYP</sequence>
<evidence type="ECO:0000313" key="1">
    <source>
        <dbReference type="EMBL" id="PXZ07373.1"/>
    </source>
</evidence>
<dbReference type="RefSeq" id="WP_110433139.1">
    <property type="nucleotide sequence ID" value="NZ_QGLR01000009.1"/>
</dbReference>